<proteinExistence type="predicted"/>
<evidence type="ECO:0000259" key="6">
    <source>
        <dbReference type="PROSITE" id="PS50110"/>
    </source>
</evidence>
<dbReference type="RefSeq" id="WP_264731311.1">
    <property type="nucleotide sequence ID" value="NZ_JAPDNR010000001.1"/>
</dbReference>
<comment type="caution">
    <text evidence="8">The sequence shown here is derived from an EMBL/GenBank/DDBJ whole genome shotgun (WGS) entry which is preliminary data.</text>
</comment>
<sequence>MEIKVLIVEDDVDLGQLLQQYMEMNGLVAKRVFNGVEARNELKTSTYDIIVIDVMMPLEDGFVLAEKISIQYPQTPFLFVTARKMKADIMKGLKLGADDYIVKPFDADELIQRIRNILKRTKNQDAPASDILPIGVYHFDPKNLLLRSPTTERVLTEKEAQLLHYLYLNKGQLIKRTSILDELWEEADFFKGRSMDVFVSRLRKYLAEDPAIKIESIRGVGFRFLLGSG</sequence>
<dbReference type="PANTHER" id="PTHR48111:SF40">
    <property type="entry name" value="PHOSPHATE REGULON TRANSCRIPTIONAL REGULATORY PROTEIN PHOB"/>
    <property type="match status" value="1"/>
</dbReference>
<dbReference type="PANTHER" id="PTHR48111">
    <property type="entry name" value="REGULATOR OF RPOS"/>
    <property type="match status" value="1"/>
</dbReference>
<keyword evidence="1 4" id="KW-0597">Phosphoprotein</keyword>
<dbReference type="InterPro" id="IPR036388">
    <property type="entry name" value="WH-like_DNA-bd_sf"/>
</dbReference>
<dbReference type="InterPro" id="IPR011006">
    <property type="entry name" value="CheY-like_superfamily"/>
</dbReference>
<keyword evidence="3 5" id="KW-0238">DNA-binding</keyword>
<dbReference type="Proteomes" id="UP001207742">
    <property type="component" value="Unassembled WGS sequence"/>
</dbReference>
<evidence type="ECO:0000256" key="3">
    <source>
        <dbReference type="ARBA" id="ARBA00023125"/>
    </source>
</evidence>
<dbReference type="Pfam" id="PF00072">
    <property type="entry name" value="Response_reg"/>
    <property type="match status" value="1"/>
</dbReference>
<evidence type="ECO:0000256" key="5">
    <source>
        <dbReference type="PROSITE-ProRule" id="PRU01091"/>
    </source>
</evidence>
<dbReference type="SUPFAM" id="SSF52172">
    <property type="entry name" value="CheY-like"/>
    <property type="match status" value="1"/>
</dbReference>
<evidence type="ECO:0000256" key="1">
    <source>
        <dbReference type="ARBA" id="ARBA00022553"/>
    </source>
</evidence>
<dbReference type="SMART" id="SM00862">
    <property type="entry name" value="Trans_reg_C"/>
    <property type="match status" value="1"/>
</dbReference>
<reference evidence="8 9" key="1">
    <citation type="submission" date="2022-10" db="EMBL/GenBank/DDBJ databases">
        <title>Chitinophaga nivalis PC15 sp. nov., isolated from Pyeongchang county, South Korea.</title>
        <authorList>
            <person name="Trinh H.N."/>
        </authorList>
    </citation>
    <scope>NUCLEOTIDE SEQUENCE [LARGE SCALE GENOMIC DNA]</scope>
    <source>
        <strain evidence="8 9">PC14</strain>
    </source>
</reference>
<dbReference type="PROSITE" id="PS51755">
    <property type="entry name" value="OMPR_PHOB"/>
    <property type="match status" value="1"/>
</dbReference>
<evidence type="ECO:0000256" key="2">
    <source>
        <dbReference type="ARBA" id="ARBA00023012"/>
    </source>
</evidence>
<evidence type="ECO:0000259" key="7">
    <source>
        <dbReference type="PROSITE" id="PS51755"/>
    </source>
</evidence>
<evidence type="ECO:0000256" key="4">
    <source>
        <dbReference type="PROSITE-ProRule" id="PRU00169"/>
    </source>
</evidence>
<dbReference type="PROSITE" id="PS50110">
    <property type="entry name" value="RESPONSE_REGULATORY"/>
    <property type="match status" value="1"/>
</dbReference>
<accession>A0ABT3IMH9</accession>
<dbReference type="CDD" id="cd17574">
    <property type="entry name" value="REC_OmpR"/>
    <property type="match status" value="1"/>
</dbReference>
<organism evidence="8 9">
    <name type="scientific">Chitinophaga nivalis</name>
    <dbReference type="NCBI Taxonomy" id="2991709"/>
    <lineage>
        <taxon>Bacteria</taxon>
        <taxon>Pseudomonadati</taxon>
        <taxon>Bacteroidota</taxon>
        <taxon>Chitinophagia</taxon>
        <taxon>Chitinophagales</taxon>
        <taxon>Chitinophagaceae</taxon>
        <taxon>Chitinophaga</taxon>
    </lineage>
</organism>
<dbReference type="CDD" id="cd00383">
    <property type="entry name" value="trans_reg_C"/>
    <property type="match status" value="1"/>
</dbReference>
<dbReference type="InterPro" id="IPR001867">
    <property type="entry name" value="OmpR/PhoB-type_DNA-bd"/>
</dbReference>
<keyword evidence="9" id="KW-1185">Reference proteome</keyword>
<dbReference type="InterPro" id="IPR016032">
    <property type="entry name" value="Sig_transdc_resp-reg_C-effctor"/>
</dbReference>
<dbReference type="Gene3D" id="3.40.50.2300">
    <property type="match status" value="1"/>
</dbReference>
<feature type="domain" description="Response regulatory" evidence="6">
    <location>
        <begin position="4"/>
        <end position="118"/>
    </location>
</feature>
<keyword evidence="2" id="KW-0902">Two-component regulatory system</keyword>
<feature type="modified residue" description="4-aspartylphosphate" evidence="4">
    <location>
        <position position="53"/>
    </location>
</feature>
<name>A0ABT3IMH9_9BACT</name>
<dbReference type="SMART" id="SM00448">
    <property type="entry name" value="REC"/>
    <property type="match status" value="1"/>
</dbReference>
<dbReference type="InterPro" id="IPR001789">
    <property type="entry name" value="Sig_transdc_resp-reg_receiver"/>
</dbReference>
<dbReference type="InterPro" id="IPR039420">
    <property type="entry name" value="WalR-like"/>
</dbReference>
<dbReference type="Pfam" id="PF00486">
    <property type="entry name" value="Trans_reg_C"/>
    <property type="match status" value="1"/>
</dbReference>
<dbReference type="EMBL" id="JAPDNS010000001">
    <property type="protein sequence ID" value="MCW3485182.1"/>
    <property type="molecule type" value="Genomic_DNA"/>
</dbReference>
<evidence type="ECO:0000313" key="8">
    <source>
        <dbReference type="EMBL" id="MCW3485182.1"/>
    </source>
</evidence>
<gene>
    <name evidence="8" type="ORF">OL497_14830</name>
</gene>
<feature type="DNA-binding region" description="OmpR/PhoB-type" evidence="5">
    <location>
        <begin position="129"/>
        <end position="226"/>
    </location>
</feature>
<dbReference type="Gene3D" id="1.10.10.10">
    <property type="entry name" value="Winged helix-like DNA-binding domain superfamily/Winged helix DNA-binding domain"/>
    <property type="match status" value="1"/>
</dbReference>
<evidence type="ECO:0000313" key="9">
    <source>
        <dbReference type="Proteomes" id="UP001207742"/>
    </source>
</evidence>
<dbReference type="SUPFAM" id="SSF46894">
    <property type="entry name" value="C-terminal effector domain of the bipartite response regulators"/>
    <property type="match status" value="1"/>
</dbReference>
<feature type="domain" description="OmpR/PhoB-type" evidence="7">
    <location>
        <begin position="129"/>
        <end position="226"/>
    </location>
</feature>
<protein>
    <submittedName>
        <fullName evidence="8">Response regulator transcription factor</fullName>
    </submittedName>
</protein>